<evidence type="ECO:0000256" key="8">
    <source>
        <dbReference type="ARBA" id="ARBA00023098"/>
    </source>
</evidence>
<dbReference type="GO" id="GO:0004438">
    <property type="term" value="F:phosphatidylinositol-3-phosphate phosphatase activity"/>
    <property type="evidence" value="ECO:0007669"/>
    <property type="project" value="TreeGrafter"/>
</dbReference>
<keyword evidence="8" id="KW-0443">Lipid metabolism</keyword>
<dbReference type="Proteomes" id="UP000507470">
    <property type="component" value="Unassembled WGS sequence"/>
</dbReference>
<dbReference type="AlphaFoldDB" id="A0A6J8E523"/>
<evidence type="ECO:0000256" key="5">
    <source>
        <dbReference type="ARBA" id="ARBA00022771"/>
    </source>
</evidence>
<keyword evidence="4" id="KW-0479">Metal-binding</keyword>
<comment type="subcellular location">
    <subcellularLocation>
        <location evidence="1">Membrane</location>
    </subcellularLocation>
</comment>
<evidence type="ECO:0000256" key="10">
    <source>
        <dbReference type="ARBA" id="ARBA00032571"/>
    </source>
</evidence>
<feature type="region of interest" description="Disordered" evidence="14">
    <location>
        <begin position="773"/>
        <end position="806"/>
    </location>
</feature>
<sequence length="1209" mass="135217">MTSPSVDILRHVKHTKDRRFVNIITKKRRNRKEGVSEEVNWRPVLVCCKQCFWLVCGQSVSQMHDNMASADEPASMECILKSELFPKKSLVCEDDSLQVPFPLLCGEAVEYLGRTADGVIALSNFRLLVRSKDSFINIPLGMVESVECREIFSVNIYCKDATVVRCDFSTNDSCQDWFKRITQRTSIPKELSGLFAFAFFAWCQDRSPCPSEHEVCYQLCQQAERFAFSFGKEVERMKFDLKSKSSWRITYINEDFSVCSSYPKCHIVPACITDKHLKDVAGFRAQRRFPSVVWRDQRNGAVLVRCSQPELGWLGWRSTEDEKMLECVPIACSQNPGTYTKYPGINDDSSGSESGSQNGEDSGTYTKYPGINDDSSGSESGSQNGGTYTKYPGINDDSSGSESGSQNGDVGNDMNTENKKMIIMDCRSYSAAVANRAKGGGVECAEYYQNSEIQFMNLANIHTIRKSYVALRALCSGGADQPNWLSTLETTKWFTYLSAILKSALVAVNSIDKEEKPVLVHCSDGWDRTTQIIALTELLLDPYYRTLEGFQVLVEREWLDYGHKFADRCGNGINTEDLNERCPVFLQWLDCVYQLYKQFPCAFQFNEAYLVKLMQHTYSHLFGTFLCNNTREREANQLNLRTASVWSLLNNKNNKFTNHLYCPSLEQQVLYPSYNVRSLQLWASVYLSNNLSRTSSEDLSVDKQEQEPSCMTCNLQKTRSCENLLANQEAPVPSPSRRKSDPSIALENFDQAVHQTKDTGHHALSDFKDISDRRDLNDSKIPKSIPLENGHGPLMGNGLVQNENSNDLNKSDNLDNQILVNGHSELTPDCDDKLGKNIVQNGHMNGNTSDSDNESGGSLVRTLVKTNSEKTLCDKNGIESSTDTLVDENDLSKINGRLKIVSRSVENLIPAKTAIDRLKSLESSSTISTSTSEISNSSIELSGSIDGDNLRNLTCLLHQSNALKLSYKTNGCVKQLTNGSLSPNRLYPTPASSRTPNSTCPPTPGADSKSTTESHIHRQLNGISRYLDVDGLTIFNEPVQQRMLQVKSDYERQIQLLTSQLEETRAALIHHASACNGAGRCLLDNFRDDLLMSPDSNGEMNSLGGCSNASDVSWEQLDESDAKIVKWVPDYVATHCAGCNIGFNIMKRKHHCRNCGNIFCHECSNNYTPIPHQNLAGEERVCFKCFSFLQKLPFNGMIDERPLAAAASN</sequence>
<dbReference type="InterPro" id="IPR010569">
    <property type="entry name" value="Myotubularin-like_Pase_dom"/>
</dbReference>
<feature type="active site" description="Phosphocysteine intermediate" evidence="11">
    <location>
        <position position="522"/>
    </location>
</feature>
<dbReference type="PROSITE" id="PS50178">
    <property type="entry name" value="ZF_FYVE"/>
    <property type="match status" value="1"/>
</dbReference>
<dbReference type="PROSITE" id="PS51339">
    <property type="entry name" value="PPASE_MYOTUBULARIN"/>
    <property type="match status" value="1"/>
</dbReference>
<organism evidence="17 18">
    <name type="scientific">Mytilus coruscus</name>
    <name type="common">Sea mussel</name>
    <dbReference type="NCBI Taxonomy" id="42192"/>
    <lineage>
        <taxon>Eukaryota</taxon>
        <taxon>Metazoa</taxon>
        <taxon>Spiralia</taxon>
        <taxon>Lophotrochozoa</taxon>
        <taxon>Mollusca</taxon>
        <taxon>Bivalvia</taxon>
        <taxon>Autobranchia</taxon>
        <taxon>Pteriomorphia</taxon>
        <taxon>Mytilida</taxon>
        <taxon>Mytiloidea</taxon>
        <taxon>Mytilidae</taxon>
        <taxon>Mytilinae</taxon>
        <taxon>Mytilus</taxon>
    </lineage>
</organism>
<dbReference type="InterPro" id="IPR030564">
    <property type="entry name" value="Myotubularin"/>
</dbReference>
<keyword evidence="7" id="KW-0862">Zinc</keyword>
<protein>
    <recommendedName>
        <fullName evidence="3">phosphatidylinositol-3,5-bisphosphate 3-phosphatase</fullName>
        <ecNumber evidence="3">3.1.3.95</ecNumber>
    </recommendedName>
    <alternativeName>
        <fullName evidence="10">Phosphatidylinositol-3,5-bisphosphate 3-phosphatase</fullName>
    </alternativeName>
</protein>
<evidence type="ECO:0000256" key="3">
    <source>
        <dbReference type="ARBA" id="ARBA00012903"/>
    </source>
</evidence>
<dbReference type="SMART" id="SM00404">
    <property type="entry name" value="PTPc_motif"/>
    <property type="match status" value="1"/>
</dbReference>
<proteinExistence type="inferred from homology"/>
<dbReference type="OrthoDB" id="271628at2759"/>
<keyword evidence="18" id="KW-1185">Reference proteome</keyword>
<evidence type="ECO:0000256" key="9">
    <source>
        <dbReference type="ARBA" id="ARBA00023136"/>
    </source>
</evidence>
<name>A0A6J8E523_MYTCO</name>
<dbReference type="SUPFAM" id="SSF57903">
    <property type="entry name" value="FYVE/PHD zinc finger"/>
    <property type="match status" value="1"/>
</dbReference>
<evidence type="ECO:0000256" key="1">
    <source>
        <dbReference type="ARBA" id="ARBA00004370"/>
    </source>
</evidence>
<evidence type="ECO:0000256" key="7">
    <source>
        <dbReference type="ARBA" id="ARBA00022833"/>
    </source>
</evidence>
<gene>
    <name evidence="17" type="ORF">MCOR_48580</name>
</gene>
<dbReference type="GO" id="GO:0005737">
    <property type="term" value="C:cytoplasm"/>
    <property type="evidence" value="ECO:0007669"/>
    <property type="project" value="TreeGrafter"/>
</dbReference>
<dbReference type="PROSITE" id="PS00383">
    <property type="entry name" value="TYR_PHOSPHATASE_1"/>
    <property type="match status" value="1"/>
</dbReference>
<dbReference type="Pfam" id="PF01363">
    <property type="entry name" value="FYVE"/>
    <property type="match status" value="1"/>
</dbReference>
<accession>A0A6J8E523</accession>
<dbReference type="SUPFAM" id="SSF52799">
    <property type="entry name" value="(Phosphotyrosine protein) phosphatases II"/>
    <property type="match status" value="1"/>
</dbReference>
<dbReference type="SMART" id="SM00064">
    <property type="entry name" value="FYVE"/>
    <property type="match status" value="1"/>
</dbReference>
<dbReference type="GO" id="GO:0010506">
    <property type="term" value="P:regulation of autophagy"/>
    <property type="evidence" value="ECO:0007669"/>
    <property type="project" value="TreeGrafter"/>
</dbReference>
<dbReference type="Gene3D" id="3.30.40.10">
    <property type="entry name" value="Zinc/RING finger domain, C3HC4 (zinc finger)"/>
    <property type="match status" value="1"/>
</dbReference>
<feature type="region of interest" description="Disordered" evidence="14">
    <location>
        <begin position="339"/>
        <end position="414"/>
    </location>
</feature>
<feature type="binding site" evidence="12">
    <location>
        <begin position="522"/>
        <end position="528"/>
    </location>
    <ligand>
        <name>substrate</name>
    </ligand>
</feature>
<evidence type="ECO:0000259" key="15">
    <source>
        <dbReference type="PROSITE" id="PS50178"/>
    </source>
</evidence>
<dbReference type="InterPro" id="IPR016130">
    <property type="entry name" value="Tyr_Pase_AS"/>
</dbReference>
<keyword evidence="6 17" id="KW-0378">Hydrolase</keyword>
<dbReference type="GO" id="GO:0046856">
    <property type="term" value="P:phosphatidylinositol dephosphorylation"/>
    <property type="evidence" value="ECO:0007669"/>
    <property type="project" value="TreeGrafter"/>
</dbReference>
<feature type="domain" description="Myotubularin phosphatase" evidence="16">
    <location>
        <begin position="224"/>
        <end position="686"/>
    </location>
</feature>
<comment type="similarity">
    <text evidence="2">Belongs to the protein-tyrosine phosphatase family. Non-receptor class myotubularin subfamily.</text>
</comment>
<dbReference type="InterPro" id="IPR013083">
    <property type="entry name" value="Znf_RING/FYVE/PHD"/>
</dbReference>
<feature type="compositionally biased region" description="Polar residues" evidence="14">
    <location>
        <begin position="396"/>
        <end position="414"/>
    </location>
</feature>
<dbReference type="PANTHER" id="PTHR10807">
    <property type="entry name" value="MYOTUBULARIN-RELATED"/>
    <property type="match status" value="1"/>
</dbReference>
<dbReference type="GO" id="GO:0019903">
    <property type="term" value="F:protein phosphatase binding"/>
    <property type="evidence" value="ECO:0007669"/>
    <property type="project" value="TreeGrafter"/>
</dbReference>
<feature type="compositionally biased region" description="Low complexity" evidence="14">
    <location>
        <begin position="346"/>
        <end position="363"/>
    </location>
</feature>
<evidence type="ECO:0000256" key="4">
    <source>
        <dbReference type="ARBA" id="ARBA00022723"/>
    </source>
</evidence>
<dbReference type="Pfam" id="PF06602">
    <property type="entry name" value="Myotub-related"/>
    <property type="match status" value="1"/>
</dbReference>
<dbReference type="InterPro" id="IPR029021">
    <property type="entry name" value="Prot-tyrosine_phosphatase-like"/>
</dbReference>
<dbReference type="SUPFAM" id="SSF50729">
    <property type="entry name" value="PH domain-like"/>
    <property type="match status" value="1"/>
</dbReference>
<dbReference type="GO" id="GO:0016020">
    <property type="term" value="C:membrane"/>
    <property type="evidence" value="ECO:0007669"/>
    <property type="project" value="UniProtKB-SubCell"/>
</dbReference>
<evidence type="ECO:0000256" key="13">
    <source>
        <dbReference type="PROSITE-ProRule" id="PRU00091"/>
    </source>
</evidence>
<dbReference type="EC" id="3.1.3.95" evidence="3"/>
<dbReference type="InterPro" id="IPR011011">
    <property type="entry name" value="Znf_FYVE_PHD"/>
</dbReference>
<dbReference type="GO" id="GO:0008270">
    <property type="term" value="F:zinc ion binding"/>
    <property type="evidence" value="ECO:0007669"/>
    <property type="project" value="UniProtKB-KW"/>
</dbReference>
<evidence type="ECO:0000259" key="16">
    <source>
        <dbReference type="PROSITE" id="PS51339"/>
    </source>
</evidence>
<evidence type="ECO:0000313" key="18">
    <source>
        <dbReference type="Proteomes" id="UP000507470"/>
    </source>
</evidence>
<evidence type="ECO:0000256" key="11">
    <source>
        <dbReference type="PIRSR" id="PIRSR630564-1"/>
    </source>
</evidence>
<feature type="domain" description="FYVE-type" evidence="15">
    <location>
        <begin position="1130"/>
        <end position="1190"/>
    </location>
</feature>
<evidence type="ECO:0000256" key="2">
    <source>
        <dbReference type="ARBA" id="ARBA00007471"/>
    </source>
</evidence>
<dbReference type="InterPro" id="IPR003595">
    <property type="entry name" value="Tyr_Pase_cat"/>
</dbReference>
<feature type="compositionally biased region" description="Low complexity" evidence="14">
    <location>
        <begin position="370"/>
        <end position="386"/>
    </location>
</feature>
<dbReference type="GO" id="GO:0052629">
    <property type="term" value="F:phosphatidylinositol-3,5-bisphosphate 3-phosphatase activity"/>
    <property type="evidence" value="ECO:0007669"/>
    <property type="project" value="UniProtKB-EC"/>
</dbReference>
<feature type="binding site" evidence="12">
    <location>
        <begin position="435"/>
        <end position="438"/>
    </location>
    <ligand>
        <name>substrate</name>
    </ligand>
</feature>
<keyword evidence="9" id="KW-0472">Membrane</keyword>
<evidence type="ECO:0000256" key="12">
    <source>
        <dbReference type="PIRSR" id="PIRSR630564-2"/>
    </source>
</evidence>
<feature type="binding site" evidence="12">
    <location>
        <begin position="460"/>
        <end position="461"/>
    </location>
    <ligand>
        <name>substrate</name>
    </ligand>
</feature>
<evidence type="ECO:0000256" key="14">
    <source>
        <dbReference type="SAM" id="MobiDB-lite"/>
    </source>
</evidence>
<evidence type="ECO:0000313" key="17">
    <source>
        <dbReference type="EMBL" id="CAC5415929.1"/>
    </source>
</evidence>
<dbReference type="InterPro" id="IPR000306">
    <property type="entry name" value="Znf_FYVE"/>
</dbReference>
<keyword evidence="5 13" id="KW-0863">Zinc-finger</keyword>
<dbReference type="PANTHER" id="PTHR10807:SF75">
    <property type="entry name" value="PHOSPHATIDYLINOSITOL-3-PHOSPHATE PHOSPHATASE"/>
    <property type="match status" value="1"/>
</dbReference>
<feature type="region of interest" description="Disordered" evidence="14">
    <location>
        <begin position="979"/>
        <end position="1015"/>
    </location>
</feature>
<dbReference type="EMBL" id="CACVKT020008520">
    <property type="protein sequence ID" value="CAC5415929.1"/>
    <property type="molecule type" value="Genomic_DNA"/>
</dbReference>
<reference evidence="17 18" key="1">
    <citation type="submission" date="2020-06" db="EMBL/GenBank/DDBJ databases">
        <authorList>
            <person name="Li R."/>
            <person name="Bekaert M."/>
        </authorList>
    </citation>
    <scope>NUCLEOTIDE SEQUENCE [LARGE SCALE GENOMIC DNA]</scope>
    <source>
        <strain evidence="18">wild</strain>
    </source>
</reference>
<evidence type="ECO:0000256" key="6">
    <source>
        <dbReference type="ARBA" id="ARBA00022801"/>
    </source>
</evidence>
<dbReference type="InterPro" id="IPR017455">
    <property type="entry name" value="Znf_FYVE-rel"/>
</dbReference>